<evidence type="ECO:0000259" key="1">
    <source>
        <dbReference type="PROSITE" id="PS51186"/>
    </source>
</evidence>
<dbReference type="InterPro" id="IPR000182">
    <property type="entry name" value="GNAT_dom"/>
</dbReference>
<accession>A0A0P1IC25</accession>
<organism evidence="2 3">
    <name type="scientific">Ruegeria denitrificans</name>
    <dbReference type="NCBI Taxonomy" id="1715692"/>
    <lineage>
        <taxon>Bacteria</taxon>
        <taxon>Pseudomonadati</taxon>
        <taxon>Pseudomonadota</taxon>
        <taxon>Alphaproteobacteria</taxon>
        <taxon>Rhodobacterales</taxon>
        <taxon>Roseobacteraceae</taxon>
        <taxon>Ruegeria</taxon>
    </lineage>
</organism>
<dbReference type="Pfam" id="PF13508">
    <property type="entry name" value="Acetyltransf_7"/>
    <property type="match status" value="1"/>
</dbReference>
<dbReference type="GO" id="GO:0016747">
    <property type="term" value="F:acyltransferase activity, transferring groups other than amino-acyl groups"/>
    <property type="evidence" value="ECO:0007669"/>
    <property type="project" value="InterPro"/>
</dbReference>
<sequence length="190" mass="20593">MGSLIQLKGAAMLNLTTDCQAWAAELPGLYLDVFTASEGEAEGRAVAALVVELLQSTPKCDLMGALALDGDVLAGCILFSRLSYDQDPRQVFLMSPVAVRTDRQKSGIGQKLIRYGLEELRQKGISFAVTYGDPAYYEKTGFQPITIAFAQPPLPLSMPHGWLGQSLNDEDAPLAGPSRCVQAFNKPELW</sequence>
<dbReference type="EMBL" id="CYUD01000002">
    <property type="protein sequence ID" value="CUJ88176.1"/>
    <property type="molecule type" value="Genomic_DNA"/>
</dbReference>
<dbReference type="OrthoDB" id="9797178at2"/>
<dbReference type="AlphaFoldDB" id="A0A0P1IC25"/>
<dbReference type="RefSeq" id="WP_112297138.1">
    <property type="nucleotide sequence ID" value="NZ_CYUD01000002.1"/>
</dbReference>
<dbReference type="CDD" id="cd04301">
    <property type="entry name" value="NAT_SF"/>
    <property type="match status" value="1"/>
</dbReference>
<dbReference type="STRING" id="1715692.RUE5091_00658"/>
<dbReference type="InterPro" id="IPR016181">
    <property type="entry name" value="Acyl_CoA_acyltransferase"/>
</dbReference>
<feature type="domain" description="N-acetyltransferase" evidence="1">
    <location>
        <begin position="10"/>
        <end position="168"/>
    </location>
</feature>
<dbReference type="SUPFAM" id="SSF55729">
    <property type="entry name" value="Acyl-CoA N-acyltransferases (Nat)"/>
    <property type="match status" value="1"/>
</dbReference>
<keyword evidence="2" id="KW-0808">Transferase</keyword>
<dbReference type="Proteomes" id="UP000051260">
    <property type="component" value="Unassembled WGS sequence"/>
</dbReference>
<name>A0A0P1IC25_9RHOB</name>
<evidence type="ECO:0000313" key="2">
    <source>
        <dbReference type="EMBL" id="CUJ88176.1"/>
    </source>
</evidence>
<protein>
    <submittedName>
        <fullName evidence="2">Putative acetyltransferase</fullName>
    </submittedName>
</protein>
<evidence type="ECO:0000313" key="3">
    <source>
        <dbReference type="Proteomes" id="UP000051260"/>
    </source>
</evidence>
<keyword evidence="3" id="KW-1185">Reference proteome</keyword>
<dbReference type="Gene3D" id="3.40.630.30">
    <property type="match status" value="1"/>
</dbReference>
<dbReference type="PROSITE" id="PS51186">
    <property type="entry name" value="GNAT"/>
    <property type="match status" value="1"/>
</dbReference>
<reference evidence="3" key="1">
    <citation type="submission" date="2015-09" db="EMBL/GenBank/DDBJ databases">
        <authorList>
            <person name="Rodrigo-Torres L."/>
            <person name="Arahal D.R."/>
        </authorList>
    </citation>
    <scope>NUCLEOTIDE SEQUENCE [LARGE SCALE GENOMIC DNA]</scope>
    <source>
        <strain evidence="3">CECT 5091</strain>
    </source>
</reference>
<gene>
    <name evidence="2" type="ORF">RUE5091_00658</name>
</gene>
<proteinExistence type="predicted"/>